<gene>
    <name evidence="1" type="ORF">ACN42_g1829</name>
</gene>
<dbReference type="EMBL" id="LLXE01000030">
    <property type="protein sequence ID" value="KUM65250.1"/>
    <property type="molecule type" value="Genomic_DNA"/>
</dbReference>
<protein>
    <submittedName>
        <fullName evidence="1">Uncharacterized protein</fullName>
    </submittedName>
</protein>
<dbReference type="Proteomes" id="UP000055045">
    <property type="component" value="Unassembled WGS sequence"/>
</dbReference>
<evidence type="ECO:0000313" key="1">
    <source>
        <dbReference type="EMBL" id="KUM65250.1"/>
    </source>
</evidence>
<evidence type="ECO:0000313" key="2">
    <source>
        <dbReference type="Proteomes" id="UP000055045"/>
    </source>
</evidence>
<dbReference type="AlphaFoldDB" id="A0A101MRA1"/>
<keyword evidence="2" id="KW-1185">Reference proteome</keyword>
<organism evidence="1 2">
    <name type="scientific">Penicillium freii</name>
    <dbReference type="NCBI Taxonomy" id="48697"/>
    <lineage>
        <taxon>Eukaryota</taxon>
        <taxon>Fungi</taxon>
        <taxon>Dikarya</taxon>
        <taxon>Ascomycota</taxon>
        <taxon>Pezizomycotina</taxon>
        <taxon>Eurotiomycetes</taxon>
        <taxon>Eurotiomycetidae</taxon>
        <taxon>Eurotiales</taxon>
        <taxon>Aspergillaceae</taxon>
        <taxon>Penicillium</taxon>
    </lineage>
</organism>
<sequence length="88" mass="10076">MNLGSIFCAGLLIPPHVDPCLYIDGCSPWHIPNKDVGGQKWYRQGFPVIPFMSIMPQIKCIRRLPRISRHRIIDHCYIQSSLRSIGCI</sequence>
<name>A0A101MRA1_PENFR</name>
<comment type="caution">
    <text evidence="1">The sequence shown here is derived from an EMBL/GenBank/DDBJ whole genome shotgun (WGS) entry which is preliminary data.</text>
</comment>
<reference evidence="1 2" key="1">
    <citation type="submission" date="2015-10" db="EMBL/GenBank/DDBJ databases">
        <title>Genome sequencing of Penicillium freii.</title>
        <authorList>
            <person name="Nguyen H.D."/>
            <person name="Visagie C.M."/>
            <person name="Seifert K.A."/>
        </authorList>
    </citation>
    <scope>NUCLEOTIDE SEQUENCE [LARGE SCALE GENOMIC DNA]</scope>
    <source>
        <strain evidence="1 2">DAOM 242723</strain>
    </source>
</reference>
<accession>A0A101MRA1</accession>
<proteinExistence type="predicted"/>